<keyword evidence="1" id="KW-1133">Transmembrane helix</keyword>
<accession>A0A5B7IND2</accession>
<dbReference type="EMBL" id="VSRR010062800">
    <property type="protein sequence ID" value="MPC83549.1"/>
    <property type="molecule type" value="Genomic_DNA"/>
</dbReference>
<evidence type="ECO:0000313" key="2">
    <source>
        <dbReference type="EMBL" id="MPC83549.1"/>
    </source>
</evidence>
<feature type="transmembrane region" description="Helical" evidence="1">
    <location>
        <begin position="70"/>
        <end position="92"/>
    </location>
</feature>
<comment type="caution">
    <text evidence="2">The sequence shown here is derived from an EMBL/GenBank/DDBJ whole genome shotgun (WGS) entry which is preliminary data.</text>
</comment>
<dbReference type="Proteomes" id="UP000324222">
    <property type="component" value="Unassembled WGS sequence"/>
</dbReference>
<keyword evidence="3" id="KW-1185">Reference proteome</keyword>
<keyword evidence="1" id="KW-0472">Membrane</keyword>
<evidence type="ECO:0000313" key="3">
    <source>
        <dbReference type="Proteomes" id="UP000324222"/>
    </source>
</evidence>
<sequence length="98" mass="11084">MVHTPSLRNADRIPLTLRRRHLPLPPPPPLPPPLPPPQPATLLLRICRASHLLRNLHRAPTSHHKFEHPVWWVIPVVVVVWAGDGVLAVRWAGRHVSP</sequence>
<proteinExistence type="predicted"/>
<keyword evidence="1" id="KW-0812">Transmembrane</keyword>
<dbReference type="AlphaFoldDB" id="A0A5B7IND2"/>
<gene>
    <name evidence="2" type="ORF">E2C01_078261</name>
</gene>
<evidence type="ECO:0000256" key="1">
    <source>
        <dbReference type="SAM" id="Phobius"/>
    </source>
</evidence>
<organism evidence="2 3">
    <name type="scientific">Portunus trituberculatus</name>
    <name type="common">Swimming crab</name>
    <name type="synonym">Neptunus trituberculatus</name>
    <dbReference type="NCBI Taxonomy" id="210409"/>
    <lineage>
        <taxon>Eukaryota</taxon>
        <taxon>Metazoa</taxon>
        <taxon>Ecdysozoa</taxon>
        <taxon>Arthropoda</taxon>
        <taxon>Crustacea</taxon>
        <taxon>Multicrustacea</taxon>
        <taxon>Malacostraca</taxon>
        <taxon>Eumalacostraca</taxon>
        <taxon>Eucarida</taxon>
        <taxon>Decapoda</taxon>
        <taxon>Pleocyemata</taxon>
        <taxon>Brachyura</taxon>
        <taxon>Eubrachyura</taxon>
        <taxon>Portunoidea</taxon>
        <taxon>Portunidae</taxon>
        <taxon>Portuninae</taxon>
        <taxon>Portunus</taxon>
    </lineage>
</organism>
<reference evidence="2 3" key="1">
    <citation type="submission" date="2019-05" db="EMBL/GenBank/DDBJ databases">
        <title>Another draft genome of Portunus trituberculatus and its Hox gene families provides insights of decapod evolution.</title>
        <authorList>
            <person name="Jeong J.-H."/>
            <person name="Song I."/>
            <person name="Kim S."/>
            <person name="Choi T."/>
            <person name="Kim D."/>
            <person name="Ryu S."/>
            <person name="Kim W."/>
        </authorList>
    </citation>
    <scope>NUCLEOTIDE SEQUENCE [LARGE SCALE GENOMIC DNA]</scope>
    <source>
        <tissue evidence="2">Muscle</tissue>
    </source>
</reference>
<protein>
    <submittedName>
        <fullName evidence="2">Uncharacterized protein</fullName>
    </submittedName>
</protein>
<name>A0A5B7IND2_PORTR</name>